<sequence>MYQLYPSITSKSEY</sequence>
<reference evidence="1" key="1">
    <citation type="submission" date="2014-09" db="EMBL/GenBank/DDBJ databases">
        <authorList>
            <person name="Magalhaes I.L.F."/>
            <person name="Oliveira U."/>
            <person name="Santos F.R."/>
            <person name="Vidigal T.H.D.A."/>
            <person name="Brescovit A.D."/>
            <person name="Santos A.J."/>
        </authorList>
    </citation>
    <scope>NUCLEOTIDE SEQUENCE</scope>
    <source>
        <tissue evidence="1">Shoot tissue taken approximately 20 cm above the soil surface</tissue>
    </source>
</reference>
<proteinExistence type="predicted"/>
<name>A0A0A9B5A0_ARUDO</name>
<protein>
    <submittedName>
        <fullName evidence="1">Uncharacterized protein</fullName>
    </submittedName>
</protein>
<accession>A0A0A9B5A0</accession>
<dbReference type="EMBL" id="GBRH01239359">
    <property type="protein sequence ID" value="JAD58536.1"/>
    <property type="molecule type" value="Transcribed_RNA"/>
</dbReference>
<evidence type="ECO:0000313" key="1">
    <source>
        <dbReference type="EMBL" id="JAD58536.1"/>
    </source>
</evidence>
<reference evidence="1" key="2">
    <citation type="journal article" date="2015" name="Data Brief">
        <title>Shoot transcriptome of the giant reed, Arundo donax.</title>
        <authorList>
            <person name="Barrero R.A."/>
            <person name="Guerrero F.D."/>
            <person name="Moolhuijzen P."/>
            <person name="Goolsby J.A."/>
            <person name="Tidwell J."/>
            <person name="Bellgard S.E."/>
            <person name="Bellgard M.I."/>
        </authorList>
    </citation>
    <scope>NUCLEOTIDE SEQUENCE</scope>
    <source>
        <tissue evidence="1">Shoot tissue taken approximately 20 cm above the soil surface</tissue>
    </source>
</reference>
<organism evidence="1">
    <name type="scientific">Arundo donax</name>
    <name type="common">Giant reed</name>
    <name type="synonym">Donax arundinaceus</name>
    <dbReference type="NCBI Taxonomy" id="35708"/>
    <lineage>
        <taxon>Eukaryota</taxon>
        <taxon>Viridiplantae</taxon>
        <taxon>Streptophyta</taxon>
        <taxon>Embryophyta</taxon>
        <taxon>Tracheophyta</taxon>
        <taxon>Spermatophyta</taxon>
        <taxon>Magnoliopsida</taxon>
        <taxon>Liliopsida</taxon>
        <taxon>Poales</taxon>
        <taxon>Poaceae</taxon>
        <taxon>PACMAD clade</taxon>
        <taxon>Arundinoideae</taxon>
        <taxon>Arundineae</taxon>
        <taxon>Arundo</taxon>
    </lineage>
</organism>